<feature type="domain" description="Peptidase M13 C-terminal" evidence="9">
    <location>
        <begin position="1341"/>
        <end position="1548"/>
    </location>
</feature>
<accession>A0A1I7SFE4</accession>
<evidence type="ECO:0000313" key="11">
    <source>
        <dbReference type="Proteomes" id="UP000095284"/>
    </source>
</evidence>
<evidence type="ECO:0000256" key="2">
    <source>
        <dbReference type="ARBA" id="ARBA00007357"/>
    </source>
</evidence>
<keyword evidence="4" id="KW-0479">Metal-binding</keyword>
<comment type="similarity">
    <text evidence="2">Belongs to the peptidase M13 family.</text>
</comment>
<dbReference type="Pfam" id="PF05649">
    <property type="entry name" value="Peptidase_M13_N"/>
    <property type="match status" value="4"/>
</dbReference>
<feature type="domain" description="Peptidase M13 C-terminal" evidence="9">
    <location>
        <begin position="439"/>
        <end position="617"/>
    </location>
</feature>
<dbReference type="InterPro" id="IPR024079">
    <property type="entry name" value="MetalloPept_cat_dom_sf"/>
</dbReference>
<evidence type="ECO:0000256" key="5">
    <source>
        <dbReference type="ARBA" id="ARBA00022801"/>
    </source>
</evidence>
<feature type="domain" description="Peptidase M13 N-terminal" evidence="10">
    <location>
        <begin position="2288"/>
        <end position="2675"/>
    </location>
</feature>
<evidence type="ECO:0000256" key="6">
    <source>
        <dbReference type="ARBA" id="ARBA00022833"/>
    </source>
</evidence>
<dbReference type="GO" id="GO:0005886">
    <property type="term" value="C:plasma membrane"/>
    <property type="evidence" value="ECO:0007669"/>
    <property type="project" value="TreeGrafter"/>
</dbReference>
<evidence type="ECO:0000256" key="3">
    <source>
        <dbReference type="ARBA" id="ARBA00022670"/>
    </source>
</evidence>
<keyword evidence="6" id="KW-0862">Zinc</keyword>
<feature type="domain" description="Peptidase M13 C-terminal" evidence="9">
    <location>
        <begin position="2053"/>
        <end position="2241"/>
    </location>
</feature>
<dbReference type="InterPro" id="IPR042089">
    <property type="entry name" value="Peptidase_M13_dom_2"/>
</dbReference>
<evidence type="ECO:0000259" key="10">
    <source>
        <dbReference type="Pfam" id="PF05649"/>
    </source>
</evidence>
<dbReference type="Pfam" id="PF01431">
    <property type="entry name" value="Peptidase_M13"/>
    <property type="match status" value="4"/>
</dbReference>
<evidence type="ECO:0000313" key="12">
    <source>
        <dbReference type="WBParaSite" id="BXY_1175600.1"/>
    </source>
</evidence>
<proteinExistence type="inferred from homology"/>
<dbReference type="PANTHER" id="PTHR11733">
    <property type="entry name" value="ZINC METALLOPROTEASE FAMILY M13 NEPRILYSIN-RELATED"/>
    <property type="match status" value="1"/>
</dbReference>
<dbReference type="SUPFAM" id="SSF55486">
    <property type="entry name" value="Metalloproteases ('zincins'), catalytic domain"/>
    <property type="match status" value="5"/>
</dbReference>
<evidence type="ECO:0000256" key="1">
    <source>
        <dbReference type="ARBA" id="ARBA00001947"/>
    </source>
</evidence>
<dbReference type="PRINTS" id="PR00786">
    <property type="entry name" value="NEPRILYSIN"/>
</dbReference>
<dbReference type="Gene3D" id="3.40.390.10">
    <property type="entry name" value="Collagenase (Catalytic Domain)"/>
    <property type="match status" value="5"/>
</dbReference>
<dbReference type="GO" id="GO:0016485">
    <property type="term" value="P:protein processing"/>
    <property type="evidence" value="ECO:0007669"/>
    <property type="project" value="TreeGrafter"/>
</dbReference>
<name>A0A1I7SFE4_BURXY</name>
<dbReference type="GO" id="GO:0004222">
    <property type="term" value="F:metalloendopeptidase activity"/>
    <property type="evidence" value="ECO:0007669"/>
    <property type="project" value="InterPro"/>
</dbReference>
<comment type="cofactor">
    <cofactor evidence="1">
        <name>Zn(2+)</name>
        <dbReference type="ChEBI" id="CHEBI:29105"/>
    </cofactor>
</comment>
<dbReference type="PROSITE" id="PS51885">
    <property type="entry name" value="NEPRILYSIN"/>
    <property type="match status" value="4"/>
</dbReference>
<dbReference type="InterPro" id="IPR018497">
    <property type="entry name" value="Peptidase_M13_C"/>
</dbReference>
<dbReference type="CDD" id="cd08662">
    <property type="entry name" value="M13"/>
    <property type="match status" value="2"/>
</dbReference>
<dbReference type="Gene3D" id="1.10.1380.10">
    <property type="entry name" value="Neutral endopeptidase , domain2"/>
    <property type="match status" value="4"/>
</dbReference>
<feature type="domain" description="Peptidase M13 N-terminal" evidence="10">
    <location>
        <begin position="14"/>
        <end position="370"/>
    </location>
</feature>
<dbReference type="InterPro" id="IPR000718">
    <property type="entry name" value="Peptidase_M13"/>
</dbReference>
<keyword evidence="5" id="KW-0378">Hydrolase</keyword>
<keyword evidence="8" id="KW-0175">Coiled coil</keyword>
<feature type="domain" description="Peptidase M13 C-terminal" evidence="9">
    <location>
        <begin position="2733"/>
        <end position="2826"/>
    </location>
</feature>
<feature type="domain" description="Peptidase M13 N-terminal" evidence="10">
    <location>
        <begin position="1602"/>
        <end position="1987"/>
    </location>
</feature>
<feature type="domain" description="Peptidase M13 N-terminal" evidence="10">
    <location>
        <begin position="850"/>
        <end position="1281"/>
    </location>
</feature>
<keyword evidence="7" id="KW-0482">Metalloprotease</keyword>
<dbReference type="Proteomes" id="UP000095284">
    <property type="component" value="Unplaced"/>
</dbReference>
<evidence type="ECO:0000256" key="4">
    <source>
        <dbReference type="ARBA" id="ARBA00022723"/>
    </source>
</evidence>
<dbReference type="InterPro" id="IPR008753">
    <property type="entry name" value="Peptidase_M13_N"/>
</dbReference>
<dbReference type="WBParaSite" id="BXY_1175600.1">
    <property type="protein sequence ID" value="BXY_1175600.1"/>
    <property type="gene ID" value="BXY_1175600"/>
</dbReference>
<evidence type="ECO:0000259" key="9">
    <source>
        <dbReference type="Pfam" id="PF01431"/>
    </source>
</evidence>
<evidence type="ECO:0000256" key="8">
    <source>
        <dbReference type="SAM" id="Coils"/>
    </source>
</evidence>
<dbReference type="PANTHER" id="PTHR11733:SF240">
    <property type="entry name" value="GH14155P-RELATED"/>
    <property type="match status" value="1"/>
</dbReference>
<dbReference type="eggNOG" id="KOG3624">
    <property type="taxonomic scope" value="Eukaryota"/>
</dbReference>
<protein>
    <submittedName>
        <fullName evidence="12">Peptidase_M13_N domain-containing protein</fullName>
    </submittedName>
</protein>
<sequence length="2864" mass="329939">MLPSPSEKTPVSAALFKLNVLEKAKIYYNKCSEAEKNPEIIHQNGKVLQQIYKTVVSATPLQFAFLSNATLEKPSPRELSEIIGYLLREYDVNVFLKLSIKTNWKNPTGLFGHKGYRVFLEQPELKFAKDKDENKWDEGKKEYQKQVKRLFVEFAKVLNKTVDESEIELDAWNVIELERRIAFEARNFDRISKEKQFNVYTKQGAAEEFAFDFTTYFDELSKQLNTDIKENLQGNELEFIITDPSFLQKVEALISSRQTSSRTIYNYIVWKLLENLEVYFPQEKREISVNALEDFNSKCAEKAAENLNDLAARIYLDYKFIYPKKLEELKNEIGSVVEQVVAGFQMQIDKLGWMAESTKEKISKKLRFMARNLLLNDKINIDQYLIDKFDDLQISNSLDYNQITKNINTFNFQQNFNKLLLGSTERDEFLHPITSLNPSYDYEFNSITIPLGLIRRPIYDKDFPTSVKFANFGFLIAKALMKTVDDEGAQWDEIGKLENWMDEKSIDGKAVMEECLANKTKISNEIVIKRVVENGGAIKAAYNAYEAHADLHGQDKLFPDKQFSQLTHDQVFFISYTNIHTENDESAEGVLQNFAAFKSAFYCPAESKYAPKEHCRIWDSEAKAVKGIPPTPPVKSSLEIGNKAVGNSTEYEQVAEFISQRMSVEYSPCENFCEFACSNAKDVDVDLKRSIKENVKERIIQYLETTQSNDELSLRGLQSYSNYFGDDLALPNKTLSHLSSDQLYFLLHTQQYCQKNRIDTFATPNNIKVLGHLRNSEEFRTAYHCKADSLYAPKNFAKVWNSPAKTSVGLPTYDKALPNLNVPRRKPNHSKKYLECAKYFEDSVDNSIDPCEDFYSYTCNNYNGRDTFTDLDLKNTLTLVKSMIIDIKKGDNQAVKKAKTFYNKCREDYHKTYDDVDVAKAVVTEIEEVFGHKFSLQYNDSKNAIVTPEELSYIIGYLSGKYGQDIVVSSMIYTNSRHPNKGYSVYLAAEEFEEESKRKIREIAKELNEYLQYIRNDIDEIQENVLEMATAFVQIEGQFFAAARRSQDLDMRNFSDIYSPITVKKFEEKYGTSFKVKSCLKGLVNLTPELEENITDDDFELTIEDETAFKNVTNELTAILQEHNEYLADYIFYRTIQMANQEFSLGVTRAMEEGQEVPRKRRKGWKRKLPKFPGQGIHYPKKDIDILSHPEAVALGLTAADLKCLQPTKELFNEALNHIFVKTIHPNDTERDDKRMEATKIVDSTLLGFRSMLDQLNWMDGKSKEEAYNKIGQLVKNVAYPNISVDESKLEAYYKDLDISSITDFREMNIKLFVFNQRKIIDDLKKTSFDRLDFGSVFDLNAWYQQAANSITFPLSILQAPFFDPEWPAAVNYGSIGMVAGHELTHGFDDQGIQWDGDGRLQNWISNSSFQSFRKMADCVVDQYSQFCYDQNHCVNGTNTQGENIADNGGIQAAFRAFRNELSLKADAQSLPGEFVGRFTADQLFFLAFGRVWCAAPLSNREREMVLGDVHSPSNFRVLGALRNFPAFRDAFNCPLKKNRSQEKHCQVWITDVEPNLSTPPTTTTAPPINVPQRSLIPANNSAYNEASQGILKSLDLQQDVCNDFHGYVCNNFHTKDLTLKEEATENVAKHILKNLEDDSIQFPHKKLINLYYTSCVEERSAQNSKKKSVEKLLEGLEKVTGSKYPAFEDSEIEISAISEDFLEKSMGFLQGHHNIGSIFDTRVERNLETTPKLIYHHDVYNNDSDEDTRNQIIGEHLELLVEYSKIIGKTPKSLEKLAKDVYYLERLLASMYKNHSLRQTPKYHQNLITLQDLQTELKGIKFNKYFEVMLEKSSEEIRNMFLKDEGLVENRIVSTFGVEHIKEMFRKIYGNQVTDESLLNYFYFRLLWSQRELILNLNSDGLPPNKDDIENTKLSCALQTRDIPILTSRVFLEKQHVVFEVVKDKVLIMTSSLINTLQGLLVESTWMSAVVKARIINKLGALQVNVIADQKIFDNEYLSRYFEGLGYKDDMTSSELKLAVEEFFIAKGYQILNFTSPFQMTEFEATTPEISYDYSKNTLNIPAAAVLAPFYNPEYPFTINFAALGVKIAEHLTHSFDLYGVQIDQNGRFVELDQETSLGYGNLGKCFNKQYGIDANNEFSSVLGHNAAIHIAKQALQLAEDFSGHSPSFADNILRQFTDDQVFYIKYSGQFCDHPNAKNELKRGSNKAKLLNILQNDAEFGTTFNCPANSKYVSENRCELFSIAKTESQDVYIAPEPKVISKLDNSYEKYEKIVKHLNESLDINVDPCNDFYKYTCGKLNPDRKTREQVNLQTKIEAIKAITGAEKSPALRKLRQYFDQCVDFHKNFDDKIRDGTVIKNKVQEFIKQIGNSLRISMYSKSKIRFIPLQHKIISYLQLFEDLQTFVTTTIEVDNRVDGARPGVNPMLLTVDEPTLLWPKGDYIHGWGASKAKKYKEEMLEVLVKFGKIWPNAIVDEAELGSYIDTFLSFERMMTKPAYYTPDREDSQPTIYPSSRMNKFSFLQWTLYTNQLVTYTGLPRLSGARYAVKFENTLLMLSNNIGRLMKNDDRVNYFFMRLLMKYKHLIPGVESPKINAEEECARQTQKLFKFANGKVYINYVSGRKDSTDVLPSLQRMFHNIRSEFRGTIDEIRWISEEDRRFMHKKLLDLHVNWLYPNIVGDINKLDQYYSKVSIGKDYFETTQNLNLDNFRHQMEYLTNANYLEEFENSPSKINGWNRPEYNSLTIPQGLVELADFDKGFPASINYGRLGVQIARELSKVFERPSLQWAHAVRNLTLVTKAFKDKIDEMEKCLIDQYPKEIDVSDVKADNTGNSQPTSYTFRKTSHPVFYLYHCFLKRVLPHFGV</sequence>
<reference evidence="12" key="1">
    <citation type="submission" date="2016-11" db="UniProtKB">
        <authorList>
            <consortium name="WormBaseParasite"/>
        </authorList>
    </citation>
    <scope>IDENTIFICATION</scope>
</reference>
<keyword evidence="3" id="KW-0645">Protease</keyword>
<dbReference type="GO" id="GO:0046872">
    <property type="term" value="F:metal ion binding"/>
    <property type="evidence" value="ECO:0007669"/>
    <property type="project" value="UniProtKB-KW"/>
</dbReference>
<evidence type="ECO:0000256" key="7">
    <source>
        <dbReference type="ARBA" id="ARBA00023049"/>
    </source>
</evidence>
<organism evidence="11 12">
    <name type="scientific">Bursaphelenchus xylophilus</name>
    <name type="common">Pinewood nematode worm</name>
    <name type="synonym">Aphelenchoides xylophilus</name>
    <dbReference type="NCBI Taxonomy" id="6326"/>
    <lineage>
        <taxon>Eukaryota</taxon>
        <taxon>Metazoa</taxon>
        <taxon>Ecdysozoa</taxon>
        <taxon>Nematoda</taxon>
        <taxon>Chromadorea</taxon>
        <taxon>Rhabditida</taxon>
        <taxon>Tylenchina</taxon>
        <taxon>Tylenchomorpha</taxon>
        <taxon>Aphelenchoidea</taxon>
        <taxon>Aphelenchoididae</taxon>
        <taxon>Bursaphelenchus</taxon>
    </lineage>
</organism>
<feature type="coiled-coil region" evidence="8">
    <location>
        <begin position="989"/>
        <end position="1024"/>
    </location>
</feature>